<evidence type="ECO:0000259" key="6">
    <source>
        <dbReference type="PROSITE" id="PS51007"/>
    </source>
</evidence>
<dbReference type="AlphaFoldDB" id="A0A1W1C9H6"/>
<feature type="domain" description="Cytochrome c" evidence="6">
    <location>
        <begin position="345"/>
        <end position="425"/>
    </location>
</feature>
<gene>
    <name evidence="7" type="ORF">MNB_SM-5-143</name>
</gene>
<dbReference type="PROSITE" id="PS51257">
    <property type="entry name" value="PROKAR_LIPOPROTEIN"/>
    <property type="match status" value="1"/>
</dbReference>
<dbReference type="Pfam" id="PF00034">
    <property type="entry name" value="Cytochrom_C"/>
    <property type="match status" value="1"/>
</dbReference>
<dbReference type="EMBL" id="FPHH01000065">
    <property type="protein sequence ID" value="SFV62426.1"/>
    <property type="molecule type" value="Genomic_DNA"/>
</dbReference>
<evidence type="ECO:0000256" key="5">
    <source>
        <dbReference type="ARBA" id="ARBA00023004"/>
    </source>
</evidence>
<evidence type="ECO:0000256" key="1">
    <source>
        <dbReference type="ARBA" id="ARBA00022448"/>
    </source>
</evidence>
<protein>
    <submittedName>
        <fullName evidence="7">Membrane c-type cytochrome cy</fullName>
    </submittedName>
</protein>
<keyword evidence="4" id="KW-0249">Electron transport</keyword>
<dbReference type="GO" id="GO:0005506">
    <property type="term" value="F:iron ion binding"/>
    <property type="evidence" value="ECO:0007669"/>
    <property type="project" value="InterPro"/>
</dbReference>
<dbReference type="GO" id="GO:0020037">
    <property type="term" value="F:heme binding"/>
    <property type="evidence" value="ECO:0007669"/>
    <property type="project" value="InterPro"/>
</dbReference>
<dbReference type="PROSITE" id="PS51007">
    <property type="entry name" value="CYTC"/>
    <property type="match status" value="2"/>
</dbReference>
<keyword evidence="5" id="KW-0408">Iron</keyword>
<dbReference type="InterPro" id="IPR051459">
    <property type="entry name" value="Cytochrome_c-type_DH"/>
</dbReference>
<dbReference type="SUPFAM" id="SSF46626">
    <property type="entry name" value="Cytochrome c"/>
    <property type="match status" value="2"/>
</dbReference>
<dbReference type="InterPro" id="IPR009056">
    <property type="entry name" value="Cyt_c-like_dom"/>
</dbReference>
<evidence type="ECO:0000313" key="7">
    <source>
        <dbReference type="EMBL" id="SFV62426.1"/>
    </source>
</evidence>
<dbReference type="InterPro" id="IPR036909">
    <property type="entry name" value="Cyt_c-like_dom_sf"/>
</dbReference>
<dbReference type="PANTHER" id="PTHR35008">
    <property type="entry name" value="BLL4482 PROTEIN-RELATED"/>
    <property type="match status" value="1"/>
</dbReference>
<evidence type="ECO:0000256" key="2">
    <source>
        <dbReference type="ARBA" id="ARBA00022617"/>
    </source>
</evidence>
<name>A0A1W1C9H6_9ZZZZ</name>
<dbReference type="GO" id="GO:0009055">
    <property type="term" value="F:electron transfer activity"/>
    <property type="evidence" value="ECO:0007669"/>
    <property type="project" value="InterPro"/>
</dbReference>
<keyword evidence="1" id="KW-0813">Transport</keyword>
<dbReference type="Pfam" id="PF13442">
    <property type="entry name" value="Cytochrome_CBB3"/>
    <property type="match status" value="1"/>
</dbReference>
<organism evidence="7">
    <name type="scientific">hydrothermal vent metagenome</name>
    <dbReference type="NCBI Taxonomy" id="652676"/>
    <lineage>
        <taxon>unclassified sequences</taxon>
        <taxon>metagenomes</taxon>
        <taxon>ecological metagenomes</taxon>
    </lineage>
</organism>
<evidence type="ECO:0000256" key="3">
    <source>
        <dbReference type="ARBA" id="ARBA00022723"/>
    </source>
</evidence>
<accession>A0A1W1C9H6</accession>
<sequence length="426" mass="45863">MFKSYHKKIISSAVVASVVLLGTACNASSQSDKKAEAPKAEAVKVETKKVEAPKAESKSVTANQVVGKAVAKVSDSVKRTYDFNGKKVIDGGVTYPIVNGKTGPYAVNEKAHTAKVAYGKPATANEIKAWDIDVMPDGTGLPEGSGSAEDGDELYEEKCVSCHGDFGAGSGSYPKLTAGNAYEMQKTLTNQRVGGNDEGPKRTFGSYWPNASTAWWYIKTGMPHPAPMSLTDDEVYSLVAYLLMINELKVDGKVVEDEFVLNKENFMKIEMPNKNGFEPNIDGPTGPDDVRAYFNDVNNYGNGTRCMKDCFDGKAKVQKIKMAIADFQPPLSNEKSLPAPKANAGTVDPGKAVYDKTCSICHATDAMGAPEFGNKKAWAKVVEQGKDKVYNNAINGKNGMPPKGGNMSLTDEQVKQVVDYMIKSSK</sequence>
<reference evidence="7" key="1">
    <citation type="submission" date="2016-10" db="EMBL/GenBank/DDBJ databases">
        <authorList>
            <person name="de Groot N.N."/>
        </authorList>
    </citation>
    <scope>NUCLEOTIDE SEQUENCE</scope>
</reference>
<evidence type="ECO:0000256" key="4">
    <source>
        <dbReference type="ARBA" id="ARBA00022982"/>
    </source>
</evidence>
<feature type="domain" description="Cytochrome c" evidence="6">
    <location>
        <begin position="146"/>
        <end position="246"/>
    </location>
</feature>
<dbReference type="PANTHER" id="PTHR35008:SF8">
    <property type="entry name" value="ALCOHOL DEHYDROGENASE CYTOCHROME C SUBUNIT"/>
    <property type="match status" value="1"/>
</dbReference>
<dbReference type="InterPro" id="IPR002323">
    <property type="entry name" value="Cyt_CIE"/>
</dbReference>
<keyword evidence="3" id="KW-0479">Metal-binding</keyword>
<proteinExistence type="predicted"/>
<keyword evidence="2" id="KW-0349">Heme</keyword>
<dbReference type="PRINTS" id="PR00607">
    <property type="entry name" value="CYTCHROMECIE"/>
</dbReference>
<dbReference type="Gene3D" id="1.10.760.10">
    <property type="entry name" value="Cytochrome c-like domain"/>
    <property type="match status" value="2"/>
</dbReference>